<dbReference type="EMBL" id="ML145157">
    <property type="protein sequence ID" value="TBU56128.1"/>
    <property type="molecule type" value="Genomic_DNA"/>
</dbReference>
<dbReference type="AlphaFoldDB" id="A0A4V2K7H1"/>
<dbReference type="STRING" id="114155.A0A4V2K7H1"/>
<dbReference type="Gene3D" id="3.30.420.10">
    <property type="entry name" value="Ribonuclease H-like superfamily/Ribonuclease H"/>
    <property type="match status" value="1"/>
</dbReference>
<evidence type="ECO:0000313" key="2">
    <source>
        <dbReference type="Proteomes" id="UP000292082"/>
    </source>
</evidence>
<proteinExistence type="predicted"/>
<protein>
    <submittedName>
        <fullName evidence="1">Uncharacterized protein</fullName>
    </submittedName>
</protein>
<reference evidence="1 2" key="1">
    <citation type="submission" date="2019-01" db="EMBL/GenBank/DDBJ databases">
        <title>Draft genome sequences of three monokaryotic isolates of the white-rot basidiomycete fungus Dichomitus squalens.</title>
        <authorList>
            <consortium name="DOE Joint Genome Institute"/>
            <person name="Lopez S.C."/>
            <person name="Andreopoulos B."/>
            <person name="Pangilinan J."/>
            <person name="Lipzen A."/>
            <person name="Riley R."/>
            <person name="Ahrendt S."/>
            <person name="Ng V."/>
            <person name="Barry K."/>
            <person name="Daum C."/>
            <person name="Grigoriev I.V."/>
            <person name="Hilden K.S."/>
            <person name="Makela M.R."/>
            <person name="de Vries R.P."/>
        </authorList>
    </citation>
    <scope>NUCLEOTIDE SEQUENCE [LARGE SCALE GENOMIC DNA]</scope>
    <source>
        <strain evidence="1 2">CBS 464.89</strain>
    </source>
</reference>
<name>A0A4V2K7H1_9APHY</name>
<evidence type="ECO:0000313" key="1">
    <source>
        <dbReference type="EMBL" id="TBU56128.1"/>
    </source>
</evidence>
<organism evidence="1 2">
    <name type="scientific">Dichomitus squalens</name>
    <dbReference type="NCBI Taxonomy" id="114155"/>
    <lineage>
        <taxon>Eukaryota</taxon>
        <taxon>Fungi</taxon>
        <taxon>Dikarya</taxon>
        <taxon>Basidiomycota</taxon>
        <taxon>Agaricomycotina</taxon>
        <taxon>Agaricomycetes</taxon>
        <taxon>Polyporales</taxon>
        <taxon>Polyporaceae</taxon>
        <taxon>Dichomitus</taxon>
    </lineage>
</organism>
<accession>A0A4V2K7H1</accession>
<sequence length="291" mass="33016">MANEKTRLLEIIDSKSVFEGITSRQKKQEKEGYLRQSNADITKALVAKMRARKARTSLKIVKAEDGHTGHKCAKTLAKEGAQKQQTSKIKTDVDPIWAISGACLSAMTQKLAYSVIRKKKGVLLKPREETTTNLALVSEGIKEAFGVDVTQAEMWKSIRSKHISGPCSQFLWKTIHGLFMVGNRWRREGMPEEYHDRAVCSVCENTESMDHILFRCEAPGQAEIWRELKRVWALTGIPWKEPDWGTALGAGCAVLRSENGARKTHMESLWTILWSEAVHLIWKLRCERVIR</sequence>
<keyword evidence="2" id="KW-1185">Reference proteome</keyword>
<dbReference type="GO" id="GO:0003676">
    <property type="term" value="F:nucleic acid binding"/>
    <property type="evidence" value="ECO:0007669"/>
    <property type="project" value="InterPro"/>
</dbReference>
<dbReference type="Proteomes" id="UP000292082">
    <property type="component" value="Unassembled WGS sequence"/>
</dbReference>
<dbReference type="InterPro" id="IPR036397">
    <property type="entry name" value="RNaseH_sf"/>
</dbReference>
<gene>
    <name evidence="1" type="ORF">BD310DRAFT_824467</name>
</gene>